<dbReference type="VEuPathDB" id="FungiDB:BLGHR1_13846"/>
<evidence type="ECO:0000256" key="1">
    <source>
        <dbReference type="SAM" id="MobiDB-lite"/>
    </source>
</evidence>
<dbReference type="AlphaFoldDB" id="A0A383UTN9"/>
<protein>
    <submittedName>
        <fullName evidence="2">Uncharacterized protein</fullName>
    </submittedName>
</protein>
<proteinExistence type="predicted"/>
<name>A0A383UTN9_BLUHO</name>
<organism evidence="2 3">
    <name type="scientific">Blumeria hordei</name>
    <name type="common">Barley powdery mildew</name>
    <name type="synonym">Blumeria graminis f. sp. hordei</name>
    <dbReference type="NCBI Taxonomy" id="2867405"/>
    <lineage>
        <taxon>Eukaryota</taxon>
        <taxon>Fungi</taxon>
        <taxon>Dikarya</taxon>
        <taxon>Ascomycota</taxon>
        <taxon>Pezizomycotina</taxon>
        <taxon>Leotiomycetes</taxon>
        <taxon>Erysiphales</taxon>
        <taxon>Erysiphaceae</taxon>
        <taxon>Blumeria</taxon>
    </lineage>
</organism>
<reference evidence="2 3" key="1">
    <citation type="submission" date="2017-11" db="EMBL/GenBank/DDBJ databases">
        <authorList>
            <person name="Kracher B."/>
        </authorList>
    </citation>
    <scope>NUCLEOTIDE SEQUENCE [LARGE SCALE GENOMIC DNA]</scope>
    <source>
        <strain evidence="2 3">RACE1</strain>
    </source>
</reference>
<evidence type="ECO:0000313" key="2">
    <source>
        <dbReference type="EMBL" id="SZF03058.1"/>
    </source>
</evidence>
<sequence>MATYIPITHSQGVITRSATKSTLRQKEKTPATDISASKSKTNWGFHMPKMKNDFIIIQRISRFKFSKLGSSNTHDTPVIKNQLAAIASVGPVTPVSRITKEKQLIKCRDDNFQTPLNQIKPVYSTSSQSRCSNITTSTVHENLEEYKRQNSQTGFWSPTAPISPKTSGDASLQSQQTKFSSLLAASFSPEASLYKEQFRAEGYMSGPDGRIVEEFVNNMLATLAAMYPRSAFELLSMRNKLLSDLTKIQASKEDTEVQSKVINNVRERKLKSHLEERYGILKRHIDSNNDKPRTIEREFNDSEGTELLIKGALKSSREHTIPIKKEGNDKTDKMRTDRTKTH</sequence>
<accession>A0A383UTN9</accession>
<dbReference type="EMBL" id="UNSH01000046">
    <property type="protein sequence ID" value="SZF03058.1"/>
    <property type="molecule type" value="Genomic_DNA"/>
</dbReference>
<dbReference type="Proteomes" id="UP000275772">
    <property type="component" value="Unassembled WGS sequence"/>
</dbReference>
<feature type="region of interest" description="Disordered" evidence="1">
    <location>
        <begin position="18"/>
        <end position="38"/>
    </location>
</feature>
<evidence type="ECO:0000313" key="3">
    <source>
        <dbReference type="Proteomes" id="UP000275772"/>
    </source>
</evidence>
<feature type="region of interest" description="Disordered" evidence="1">
    <location>
        <begin position="318"/>
        <end position="342"/>
    </location>
</feature>
<gene>
    <name evidence="2" type="ORF">BLGHR1_13846</name>
</gene>